<evidence type="ECO:0000256" key="1">
    <source>
        <dbReference type="SAM" id="MobiDB-lite"/>
    </source>
</evidence>
<organism evidence="2 3">
    <name type="scientific">Paracidovorax anthurii</name>
    <dbReference type="NCBI Taxonomy" id="78229"/>
    <lineage>
        <taxon>Bacteria</taxon>
        <taxon>Pseudomonadati</taxon>
        <taxon>Pseudomonadota</taxon>
        <taxon>Betaproteobacteria</taxon>
        <taxon>Burkholderiales</taxon>
        <taxon>Comamonadaceae</taxon>
        <taxon>Paracidovorax</taxon>
    </lineage>
</organism>
<protein>
    <submittedName>
        <fullName evidence="2">Uncharacterized protein</fullName>
    </submittedName>
</protein>
<gene>
    <name evidence="2" type="ORF">AX018_100240</name>
</gene>
<dbReference type="RefSeq" id="WP_111875451.1">
    <property type="nucleotide sequence ID" value="NZ_CBCSGC010000002.1"/>
</dbReference>
<keyword evidence="3" id="KW-1185">Reference proteome</keyword>
<name>A0A328ZJK5_9BURK</name>
<reference evidence="2 3" key="1">
    <citation type="submission" date="2018-06" db="EMBL/GenBank/DDBJ databases">
        <title>Genomic Encyclopedia of Archaeal and Bacterial Type Strains, Phase II (KMG-II): from individual species to whole genera.</title>
        <authorList>
            <person name="Goeker M."/>
        </authorList>
    </citation>
    <scope>NUCLEOTIDE SEQUENCE [LARGE SCALE GENOMIC DNA]</scope>
    <source>
        <strain evidence="2 3">CFPB 3232</strain>
    </source>
</reference>
<feature type="region of interest" description="Disordered" evidence="1">
    <location>
        <begin position="1"/>
        <end position="23"/>
    </location>
</feature>
<sequence>MTGAQIETKSFKDKAGRKPSPAAAPVVVETDLAPVTQLVAAADARAERVRAIAAQVGYQLPGDATEPDLIQRDIAANMRRSVEACLEVGRGLAALKAACDHGEFGKRLQVLDIDGPVASRFILAASRFSNLPLATNLTKAIGTQSKLFELLVLDAEEVQELAAGGEARGLDADEIAGMTRNELREALKESKAVLAAKDKVLADNATKINEQAQALELARSEKFTPAPGSVARTKAEAVLLKEVFTQSLRINARMRALFGAVDGALSDSGGNASEAVQQAARASVQYLAQQFADIAREFDIAIDLDERIDPPWTAEDEAALQLLAAKNAAEDQAARRPTK</sequence>
<dbReference type="Proteomes" id="UP000248856">
    <property type="component" value="Unassembled WGS sequence"/>
</dbReference>
<dbReference type="EMBL" id="QLTA01000002">
    <property type="protein sequence ID" value="RAR86079.1"/>
    <property type="molecule type" value="Genomic_DNA"/>
</dbReference>
<comment type="caution">
    <text evidence="2">The sequence shown here is derived from an EMBL/GenBank/DDBJ whole genome shotgun (WGS) entry which is preliminary data.</text>
</comment>
<evidence type="ECO:0000313" key="2">
    <source>
        <dbReference type="EMBL" id="RAR86079.1"/>
    </source>
</evidence>
<accession>A0A328ZJK5</accession>
<dbReference type="AlphaFoldDB" id="A0A328ZJK5"/>
<proteinExistence type="predicted"/>
<evidence type="ECO:0000313" key="3">
    <source>
        <dbReference type="Proteomes" id="UP000248856"/>
    </source>
</evidence>